<gene>
    <name evidence="1" type="ORF">D9C73_027776</name>
</gene>
<sequence length="1150" mass="129556">MFWMLRVFCCLCRNRQILNQGRDYYQYYWDDEGDEESDEDEYTERERRALLLNLFNLKHNAIDATTDVIVADELLRRHGDDSSLLMYHDSLTAGPAGSRWDRSLPGHHECRDHGPKQLHAETSEAQQGTYDTVTNGVQTREYSQVFQHTSKVVTMQFGSLLNVTVPSVAMDLIRRELDRVSTSWELTRTIEVLKYCAAQPTLTDMVAQRTKTYSSAEKLDAILVMAELLCGVINLEPDSFLCVLENARRMLGSDKPEVIVVGDTLFRIISQRSSNSTLCTQIVTEDTKITPEFSVYTMANENTRVGGGYEFTMQQHTGHTLGDKDLPFTNESCFQDSSIDMKVSYIRLGGGSSDKIPIVHVDGVQMEHGNERDTSTEHKAFCNTEGHKWEFATVGCTAPALSQINPSHVLSTKDSEDINYKQLAQRSPSTSYIHQYDGAVACVSLRDLHPVGNPKELFTHDRRTILQNQVNALMRGNPDAVPVEKLACLALTRDWYGKIKNPASVLEFDARNMVVPRPARGSDVVPERWVVRPRVALFNSSSMNSIDNEIAQIGSELLTHFGDTEHAKQVADNLAFLEQALHYEQGVQSMLRMRAAILAGEHFPDIRDSGDWTQGRTFWSWLADPICAVHARRVLAEKETASRITAGERTVLLQLEGLVNSLLELFKSIVGSRNNSVIASMPVCFHVAVDPANDNLTEHGYPVNFTLDDVDYCNLMYWIILPALGARVYRTRTESGRGAPTLPVPIRYRQHERDLTNELNLNNQNALTVLCLNSHCAFSKVVPRDCEDVSEQFEPTALVHKRCTDRGFSDTSVITYMWAIRLQKLAGISNSLAKVLLGIHYSTLLTHNVIQEHYDTKYYSGMSYLLFRGVRFTGCGVSLMQQKSALYTLGTEIICKPTAHNTHQVHTVNQYCESVVIPEMLESPGVYMPNLYMKDVRGGDVHINTGGPFDMVVADAFNGFCPESDSASGYRRPFIFTTGRSERLNGSITRDPMMRAEAYTCMPTLLHPFSSALRAKNRHGSRNRDNEESNHKLFCNTLHMVEFEKGVLDPIGNPFRDTVERVNGDKRTTDIMQPLLGVAFCATYGIGLTSDKKLMCVKDETRETLVDRLAPRISGVGIFACNPIQTTSRLINPIFSRIFESNRYSRFFQW</sequence>
<evidence type="ECO:0000313" key="1">
    <source>
        <dbReference type="EMBL" id="TKS64984.1"/>
    </source>
</evidence>
<dbReference type="Proteomes" id="UP000298787">
    <property type="component" value="Unassembled WGS sequence"/>
</dbReference>
<reference evidence="1 2" key="1">
    <citation type="submission" date="2019-01" db="EMBL/GenBank/DDBJ databases">
        <title>Genome Assembly of Collichthys lucidus.</title>
        <authorList>
            <person name="Cai M."/>
            <person name="Xiao S."/>
        </authorList>
    </citation>
    <scope>NUCLEOTIDE SEQUENCE [LARGE SCALE GENOMIC DNA]</scope>
    <source>
        <strain evidence="1">JT15FE1705JMU</strain>
        <tissue evidence="1">Muscle</tissue>
    </source>
</reference>
<organism evidence="1 2">
    <name type="scientific">Collichthys lucidus</name>
    <name type="common">Big head croaker</name>
    <name type="synonym">Sciaena lucida</name>
    <dbReference type="NCBI Taxonomy" id="240159"/>
    <lineage>
        <taxon>Eukaryota</taxon>
        <taxon>Metazoa</taxon>
        <taxon>Chordata</taxon>
        <taxon>Craniata</taxon>
        <taxon>Vertebrata</taxon>
        <taxon>Euteleostomi</taxon>
        <taxon>Actinopterygii</taxon>
        <taxon>Neopterygii</taxon>
        <taxon>Teleostei</taxon>
        <taxon>Neoteleostei</taxon>
        <taxon>Acanthomorphata</taxon>
        <taxon>Eupercaria</taxon>
        <taxon>Sciaenidae</taxon>
        <taxon>Collichthys</taxon>
    </lineage>
</organism>
<proteinExistence type="predicted"/>
<evidence type="ECO:0000313" key="2">
    <source>
        <dbReference type="Proteomes" id="UP000298787"/>
    </source>
</evidence>
<name>A0A4U5TTW3_COLLU</name>
<dbReference type="EMBL" id="ML142788">
    <property type="protein sequence ID" value="TKS64984.1"/>
    <property type="molecule type" value="Genomic_DNA"/>
</dbReference>
<protein>
    <submittedName>
        <fullName evidence="1">Uncharacterized protein</fullName>
    </submittedName>
</protein>
<accession>A0A4U5TTW3</accession>
<dbReference type="AlphaFoldDB" id="A0A4U5TTW3"/>
<keyword evidence="2" id="KW-1185">Reference proteome</keyword>